<evidence type="ECO:0000256" key="5">
    <source>
        <dbReference type="ARBA" id="ARBA00023136"/>
    </source>
</evidence>
<dbReference type="InterPro" id="IPR003691">
    <property type="entry name" value="FluC"/>
</dbReference>
<dbReference type="Pfam" id="PF02537">
    <property type="entry name" value="CRCB"/>
    <property type="match status" value="1"/>
</dbReference>
<dbReference type="AlphaFoldDB" id="A0A0K2GZI1"/>
<feature type="transmembrane region" description="Helical" evidence="10">
    <location>
        <begin position="110"/>
        <end position="133"/>
    </location>
</feature>
<dbReference type="PANTHER" id="PTHR28259:SF1">
    <property type="entry name" value="FLUORIDE EXPORT PROTEIN 1-RELATED"/>
    <property type="match status" value="1"/>
</dbReference>
<dbReference type="Proteomes" id="UP000058446">
    <property type="component" value="Chromosome"/>
</dbReference>
<evidence type="ECO:0000256" key="9">
    <source>
        <dbReference type="ARBA" id="ARBA00049940"/>
    </source>
</evidence>
<comment type="subcellular location">
    <subcellularLocation>
        <location evidence="1 10">Cell membrane</location>
        <topology evidence="1 10">Multi-pass membrane protein</topology>
    </subcellularLocation>
</comment>
<keyword evidence="12" id="KW-1185">Reference proteome</keyword>
<organism evidence="11 12">
    <name type="scientific">Corynebacterium lactis RW2-5</name>
    <dbReference type="NCBI Taxonomy" id="1408189"/>
    <lineage>
        <taxon>Bacteria</taxon>
        <taxon>Bacillati</taxon>
        <taxon>Actinomycetota</taxon>
        <taxon>Actinomycetes</taxon>
        <taxon>Mycobacteriales</taxon>
        <taxon>Corynebacteriaceae</taxon>
        <taxon>Corynebacterium</taxon>
    </lineage>
</organism>
<accession>A0A0K2GZI1</accession>
<comment type="similarity">
    <text evidence="7 10">Belongs to the fluoride channel Fluc/FEX (TC 1.A.43) family.</text>
</comment>
<evidence type="ECO:0000256" key="8">
    <source>
        <dbReference type="ARBA" id="ARBA00035585"/>
    </source>
</evidence>
<proteinExistence type="inferred from homology"/>
<evidence type="ECO:0000256" key="3">
    <source>
        <dbReference type="ARBA" id="ARBA00022692"/>
    </source>
</evidence>
<comment type="activity regulation">
    <text evidence="10">Na(+) is not transported, but it plays an essential structural role and its presence is essential for fluoride channel function.</text>
</comment>
<protein>
    <recommendedName>
        <fullName evidence="10">Fluoride-specific ion channel FluC</fullName>
    </recommendedName>
</protein>
<gene>
    <name evidence="10" type="primary">fluC</name>
    <name evidence="10" type="synonym">crcB</name>
    <name evidence="11" type="ORF">CLAC_02995</name>
</gene>
<keyword evidence="10" id="KW-0479">Metal-binding</keyword>
<dbReference type="EMBL" id="CP006841">
    <property type="protein sequence ID" value="ALA66871.1"/>
    <property type="molecule type" value="Genomic_DNA"/>
</dbReference>
<keyword evidence="10" id="KW-0915">Sodium</keyword>
<evidence type="ECO:0000256" key="2">
    <source>
        <dbReference type="ARBA" id="ARBA00022475"/>
    </source>
</evidence>
<dbReference type="PANTHER" id="PTHR28259">
    <property type="entry name" value="FLUORIDE EXPORT PROTEIN 1-RELATED"/>
    <property type="match status" value="1"/>
</dbReference>
<dbReference type="PATRIC" id="fig|1408189.4.peg.596"/>
<keyword evidence="3 10" id="KW-0812">Transmembrane</keyword>
<keyword evidence="10" id="KW-0813">Transport</keyword>
<dbReference type="GO" id="GO:0005886">
    <property type="term" value="C:plasma membrane"/>
    <property type="evidence" value="ECO:0007669"/>
    <property type="project" value="UniProtKB-SubCell"/>
</dbReference>
<feature type="transmembrane region" description="Helical" evidence="10">
    <location>
        <begin position="69"/>
        <end position="90"/>
    </location>
</feature>
<keyword evidence="10" id="KW-0406">Ion transport</keyword>
<evidence type="ECO:0000256" key="10">
    <source>
        <dbReference type="HAMAP-Rule" id="MF_00454"/>
    </source>
</evidence>
<name>A0A0K2GZI1_9CORY</name>
<evidence type="ECO:0000256" key="1">
    <source>
        <dbReference type="ARBA" id="ARBA00004651"/>
    </source>
</evidence>
<feature type="transmembrane region" description="Helical" evidence="10">
    <location>
        <begin position="35"/>
        <end position="57"/>
    </location>
</feature>
<comment type="function">
    <text evidence="9 10">Fluoride-specific ion channel. Important for reducing fluoride concentration in the cell, thus reducing its toxicity.</text>
</comment>
<keyword evidence="4 10" id="KW-1133">Transmembrane helix</keyword>
<evidence type="ECO:0000256" key="6">
    <source>
        <dbReference type="ARBA" id="ARBA00023303"/>
    </source>
</evidence>
<keyword evidence="6 10" id="KW-0407">Ion channel</keyword>
<evidence type="ECO:0000313" key="12">
    <source>
        <dbReference type="Proteomes" id="UP000058446"/>
    </source>
</evidence>
<dbReference type="STRING" id="1408189.CLAC_02995"/>
<feature type="binding site" evidence="10">
    <location>
        <position position="85"/>
    </location>
    <ligand>
        <name>Na(+)</name>
        <dbReference type="ChEBI" id="CHEBI:29101"/>
        <note>structural</note>
    </ligand>
</feature>
<evidence type="ECO:0000256" key="4">
    <source>
        <dbReference type="ARBA" id="ARBA00022989"/>
    </source>
</evidence>
<feature type="binding site" evidence="10">
    <location>
        <position position="88"/>
    </location>
    <ligand>
        <name>Na(+)</name>
        <dbReference type="ChEBI" id="CHEBI:29101"/>
        <note>structural</note>
    </ligand>
</feature>
<dbReference type="GO" id="GO:0046872">
    <property type="term" value="F:metal ion binding"/>
    <property type="evidence" value="ECO:0007669"/>
    <property type="project" value="UniProtKB-KW"/>
</dbReference>
<dbReference type="OrthoDB" id="5148600at2"/>
<comment type="catalytic activity">
    <reaction evidence="8">
        <text>fluoride(in) = fluoride(out)</text>
        <dbReference type="Rhea" id="RHEA:76159"/>
        <dbReference type="ChEBI" id="CHEBI:17051"/>
    </reaction>
    <physiologicalReaction direction="left-to-right" evidence="8">
        <dbReference type="Rhea" id="RHEA:76160"/>
    </physiologicalReaction>
</comment>
<evidence type="ECO:0000313" key="11">
    <source>
        <dbReference type="EMBL" id="ALA66871.1"/>
    </source>
</evidence>
<dbReference type="RefSeq" id="WP_053411623.1">
    <property type="nucleotide sequence ID" value="NZ_CP006841.1"/>
</dbReference>
<evidence type="ECO:0000256" key="7">
    <source>
        <dbReference type="ARBA" id="ARBA00035120"/>
    </source>
</evidence>
<dbReference type="KEGG" id="clw:CLAC_02995"/>
<dbReference type="GO" id="GO:0062054">
    <property type="term" value="F:fluoride channel activity"/>
    <property type="evidence" value="ECO:0007669"/>
    <property type="project" value="UniProtKB-UniRule"/>
</dbReference>
<dbReference type="GO" id="GO:0140114">
    <property type="term" value="P:cellular detoxification of fluoride"/>
    <property type="evidence" value="ECO:0007669"/>
    <property type="project" value="UniProtKB-UniRule"/>
</dbReference>
<keyword evidence="2 10" id="KW-1003">Cell membrane</keyword>
<sequence length="135" mass="13802">MTTALLICAVAAGAALGGIVRYALAVAAQKKTGTKLAGTFTANMFACLIAGMAYATLRESASASGGAEGLWREASWAAVMVGFAGGMSTWSTLAGEVGERLSQHFWRALGYLFLTLIGGVACAFTGVILPPLFGF</sequence>
<keyword evidence="5 10" id="KW-0472">Membrane</keyword>
<dbReference type="HAMAP" id="MF_00454">
    <property type="entry name" value="FluC"/>
    <property type="match status" value="1"/>
</dbReference>
<reference evidence="11 12" key="1">
    <citation type="submission" date="2013-10" db="EMBL/GenBank/DDBJ databases">
        <title>Complete genome sequence of Corynebacterium lactis DSM 45799(T), isolated from raw cow milk.</title>
        <authorList>
            <person name="Ruckert C."/>
            <person name="Albersmeier A."/>
            <person name="Lipski A."/>
            <person name="Kalinowski J."/>
        </authorList>
    </citation>
    <scope>NUCLEOTIDE SEQUENCE [LARGE SCALE GENOMIC DNA]</scope>
    <source>
        <strain evidence="11 12">RW2-5</strain>
    </source>
</reference>